<name>A8NKC7_COPC7</name>
<organism evidence="3 4">
    <name type="scientific">Coprinopsis cinerea (strain Okayama-7 / 130 / ATCC MYA-4618 / FGSC 9003)</name>
    <name type="common">Inky cap fungus</name>
    <name type="synonym">Hormographiella aspergillata</name>
    <dbReference type="NCBI Taxonomy" id="240176"/>
    <lineage>
        <taxon>Eukaryota</taxon>
        <taxon>Fungi</taxon>
        <taxon>Dikarya</taxon>
        <taxon>Basidiomycota</taxon>
        <taxon>Agaricomycotina</taxon>
        <taxon>Agaricomycetes</taxon>
        <taxon>Agaricomycetidae</taxon>
        <taxon>Agaricales</taxon>
        <taxon>Agaricineae</taxon>
        <taxon>Psathyrellaceae</taxon>
        <taxon>Coprinopsis</taxon>
    </lineage>
</organism>
<reference evidence="3 4" key="1">
    <citation type="journal article" date="2010" name="Proc. Natl. Acad. Sci. U.S.A.">
        <title>Insights into evolution of multicellular fungi from the assembled chromosomes of the mushroom Coprinopsis cinerea (Coprinus cinereus).</title>
        <authorList>
            <person name="Stajich J.E."/>
            <person name="Wilke S.K."/>
            <person name="Ahren D."/>
            <person name="Au C.H."/>
            <person name="Birren B.W."/>
            <person name="Borodovsky M."/>
            <person name="Burns C."/>
            <person name="Canback B."/>
            <person name="Casselton L.A."/>
            <person name="Cheng C.K."/>
            <person name="Deng J."/>
            <person name="Dietrich F.S."/>
            <person name="Fargo D.C."/>
            <person name="Farman M.L."/>
            <person name="Gathman A.C."/>
            <person name="Goldberg J."/>
            <person name="Guigo R."/>
            <person name="Hoegger P.J."/>
            <person name="Hooker J.B."/>
            <person name="Huggins A."/>
            <person name="James T.Y."/>
            <person name="Kamada T."/>
            <person name="Kilaru S."/>
            <person name="Kodira C."/>
            <person name="Kues U."/>
            <person name="Kupfer D."/>
            <person name="Kwan H.S."/>
            <person name="Lomsadze A."/>
            <person name="Li W."/>
            <person name="Lilly W.W."/>
            <person name="Ma L.J."/>
            <person name="Mackey A.J."/>
            <person name="Manning G."/>
            <person name="Martin F."/>
            <person name="Muraguchi H."/>
            <person name="Natvig D.O."/>
            <person name="Palmerini H."/>
            <person name="Ramesh M.A."/>
            <person name="Rehmeyer C.J."/>
            <person name="Roe B.A."/>
            <person name="Shenoy N."/>
            <person name="Stanke M."/>
            <person name="Ter-Hovhannisyan V."/>
            <person name="Tunlid A."/>
            <person name="Velagapudi R."/>
            <person name="Vision T.J."/>
            <person name="Zeng Q."/>
            <person name="Zolan M.E."/>
            <person name="Pukkila P.J."/>
        </authorList>
    </citation>
    <scope>NUCLEOTIDE SEQUENCE [LARGE SCALE GENOMIC DNA]</scope>
    <source>
        <strain evidence="4">Okayama-7 / 130 / ATCC MYA-4618 / FGSC 9003</strain>
    </source>
</reference>
<dbReference type="InterPro" id="IPR050300">
    <property type="entry name" value="GDXG_lipolytic_enzyme"/>
</dbReference>
<keyword evidence="2" id="KW-0472">Membrane</keyword>
<dbReference type="SUPFAM" id="SSF53474">
    <property type="entry name" value="alpha/beta-Hydrolases"/>
    <property type="match status" value="1"/>
</dbReference>
<evidence type="ECO:0000256" key="2">
    <source>
        <dbReference type="SAM" id="Phobius"/>
    </source>
</evidence>
<dbReference type="GeneID" id="6010925"/>
<accession>A8NKC7</accession>
<evidence type="ECO:0000256" key="1">
    <source>
        <dbReference type="ARBA" id="ARBA00022801"/>
    </source>
</evidence>
<dbReference type="Gene3D" id="3.40.50.1820">
    <property type="entry name" value="alpha/beta hydrolase"/>
    <property type="match status" value="1"/>
</dbReference>
<dbReference type="GO" id="GO:0016787">
    <property type="term" value="F:hydrolase activity"/>
    <property type="evidence" value="ECO:0007669"/>
    <property type="project" value="UniProtKB-KW"/>
</dbReference>
<dbReference type="InterPro" id="IPR029058">
    <property type="entry name" value="AB_hydrolase_fold"/>
</dbReference>
<dbReference type="VEuPathDB" id="FungiDB:CC1G_02147"/>
<protein>
    <recommendedName>
        <fullName evidence="5">Alpha/beta hydrolase fold-3 domain-containing protein</fullName>
    </recommendedName>
</protein>
<sequence>MPSYKLNRRAQCQQVSLILTMAKYAGISWFDFLGFAGTFATLPFYVLWSVLVTALKKRRLTGLRKAALTSSARYINTRSSVAQLQYLSGTSPSVYASWARRHGFPAVIEDLRHDARLYWLGPKRTDKVILYIPGGAFFAPILSVALSFWNYVRKSMGGEGDVGLVVLQYSVLPEAGFPTQLRQICGAIDHLLQSGTRPDNIHIVADSAGGNLVLQFFSQLLHPLENANVEPIPALRKPFGSVYLLSPWTNLQIAEQRGQKSADVINTKVLKVWAKSYIDTIPKGQEHYASFLTPGKEDWFTGLGQFCNRIMVSFGGDECIKDDGVDVARSRLSQDGVDLRLEIQEGGVHDDPFWDFTSSDNPSSVGTLTPIIVEWLKEGLYSRS</sequence>
<dbReference type="HOGENOM" id="CLU_042179_2_1_1"/>
<dbReference type="ESTHER" id="copc7-a8nkc7">
    <property type="family name" value="Steryl_acetyl_hydrolase"/>
</dbReference>
<dbReference type="eggNOG" id="ENOG502RDZA">
    <property type="taxonomic scope" value="Eukaryota"/>
</dbReference>
<keyword evidence="4" id="KW-1185">Reference proteome</keyword>
<feature type="transmembrane region" description="Helical" evidence="2">
    <location>
        <begin position="128"/>
        <end position="149"/>
    </location>
</feature>
<dbReference type="RefSeq" id="XP_001834411.2">
    <property type="nucleotide sequence ID" value="XM_001834359.2"/>
</dbReference>
<comment type="caution">
    <text evidence="3">The sequence shown here is derived from an EMBL/GenBank/DDBJ whole genome shotgun (WGS) entry which is preliminary data.</text>
</comment>
<keyword evidence="2" id="KW-1133">Transmembrane helix</keyword>
<evidence type="ECO:0000313" key="4">
    <source>
        <dbReference type="Proteomes" id="UP000001861"/>
    </source>
</evidence>
<dbReference type="OMA" id="DGALGHW"/>
<keyword evidence="2" id="KW-0812">Transmembrane</keyword>
<dbReference type="KEGG" id="cci:CC1G_02147"/>
<dbReference type="InterPro" id="IPR019436">
    <property type="entry name" value="Say1-like"/>
</dbReference>
<dbReference type="STRING" id="240176.A8NKC7"/>
<dbReference type="Proteomes" id="UP000001861">
    <property type="component" value="Unassembled WGS sequence"/>
</dbReference>
<dbReference type="AlphaFoldDB" id="A8NKC7"/>
<dbReference type="PANTHER" id="PTHR48081:SF31">
    <property type="entry name" value="STERYL ACETYL HYDROLASE MUG81-RELATED"/>
    <property type="match status" value="1"/>
</dbReference>
<dbReference type="InParanoid" id="A8NKC7"/>
<proteinExistence type="predicted"/>
<dbReference type="Pfam" id="PF10340">
    <property type="entry name" value="Say1_Mug180"/>
    <property type="match status" value="1"/>
</dbReference>
<dbReference type="EMBL" id="AACS02000010">
    <property type="protein sequence ID" value="EAU87388.2"/>
    <property type="molecule type" value="Genomic_DNA"/>
</dbReference>
<keyword evidence="1" id="KW-0378">Hydrolase</keyword>
<evidence type="ECO:0008006" key="5">
    <source>
        <dbReference type="Google" id="ProtNLM"/>
    </source>
</evidence>
<dbReference type="PANTHER" id="PTHR48081">
    <property type="entry name" value="AB HYDROLASE SUPERFAMILY PROTEIN C4A8.06C"/>
    <property type="match status" value="1"/>
</dbReference>
<gene>
    <name evidence="3" type="ORF">CC1G_02147</name>
</gene>
<dbReference type="FunCoup" id="A8NKC7">
    <property type="interactions" value="21"/>
</dbReference>
<dbReference type="OrthoDB" id="2152029at2759"/>
<evidence type="ECO:0000313" key="3">
    <source>
        <dbReference type="EMBL" id="EAU87388.2"/>
    </source>
</evidence>
<feature type="transmembrane region" description="Helical" evidence="2">
    <location>
        <begin position="32"/>
        <end position="55"/>
    </location>
</feature>